<sequence>MSSYKRATLDEEELVDSLEGEIYPNGIQVNFRGPGARKGCWAQRPWPEKRLLILTLSSASSSSSSEPCLTQTCISVTSSILSSLDQGVDPCEDFFQYACGGWIKSNPIPDGHSRWGIFNKLWEHNQAALKSLLENTTATLSLSEAERKLQAKPLVDQIQKVAGWAPLGAKGSFNEMLLAVVAHYHLSPFFSISVSVDSKNSSSNIIQIDQSGLGMPSREYYLNKTQNEKFLAAYLNFMVQLGMMVSGEEEATIRPQMQEILDFETTLANITTPQEKLRDEEVIYHKMTAGELKDVAPAIDWMPLLKEFFDPVEINESEPVVVYAKEYLHRVSLLIQSTDKRVLRNYMIWHLVRKGAIFLDQRFQVAEQKFVEVIYGSKKTCVPRWKHCIVDTDNSLGFVLGAMFVRANFAEDKKSRLIKMALEESLDSLGWMDEETRRSAREKADAIYDMIGYPKFILDPKELDKVFHDYDPVPDLYYENVMQFSNFSARVAADQLRKPPNRDQWSMTPPTVNAYYSPTKNEVIFPAGILQSPFYTRNHPKAVNFGGIGVMVGHELTHAFDDQGREYDKDGNLRPWWKNSSVEAFKEHTQCLVEQYGNYSVNREAVNGKHTLGENIADNGGLKAAYRAYRNWVKKNGEEASLPALGLTNDQLFFVSFAQVWCSVRTPESSHEGLVTDPHSPSRFRVIGTISNSRAFAKHFQCRPGSPMNPLQKCEVW</sequence>
<organism evidence="23 24">
    <name type="scientific">Naja naja</name>
    <name type="common">Indian cobra</name>
    <dbReference type="NCBI Taxonomy" id="35670"/>
    <lineage>
        <taxon>Eukaryota</taxon>
        <taxon>Metazoa</taxon>
        <taxon>Chordata</taxon>
        <taxon>Craniata</taxon>
        <taxon>Vertebrata</taxon>
        <taxon>Euteleostomi</taxon>
        <taxon>Lepidosauria</taxon>
        <taxon>Squamata</taxon>
        <taxon>Bifurcata</taxon>
        <taxon>Unidentata</taxon>
        <taxon>Episquamata</taxon>
        <taxon>Toxicofera</taxon>
        <taxon>Serpentes</taxon>
        <taxon>Colubroidea</taxon>
        <taxon>Elapidae</taxon>
        <taxon>Elapinae</taxon>
        <taxon>Naja</taxon>
    </lineage>
</organism>
<evidence type="ECO:0000256" key="11">
    <source>
        <dbReference type="ARBA" id="ARBA00022723"/>
    </source>
</evidence>
<keyword evidence="14" id="KW-0735">Signal-anchor</keyword>
<evidence type="ECO:0000259" key="22">
    <source>
        <dbReference type="Pfam" id="PF05649"/>
    </source>
</evidence>
<keyword evidence="18" id="KW-1015">Disulfide bond</keyword>
<dbReference type="Ensembl" id="ENSNNAT00000026654.1">
    <property type="protein sequence ID" value="ENSNNAP00000025425.1"/>
    <property type="gene ID" value="ENSNNAG00000016216.1"/>
</dbReference>
<comment type="function">
    <text evidence="3">Converts big endothelin-1 to endothelin-1.</text>
</comment>
<name>A0A8C6YBC2_NAJNA</name>
<evidence type="ECO:0000256" key="13">
    <source>
        <dbReference type="ARBA" id="ARBA00022833"/>
    </source>
</evidence>
<dbReference type="Gene3D" id="3.40.390.10">
    <property type="entry name" value="Collagenase (Catalytic Domain)"/>
    <property type="match status" value="1"/>
</dbReference>
<keyword evidence="13" id="KW-0862">Zinc</keyword>
<comment type="similarity">
    <text evidence="5">Belongs to the peptidase M13 family.</text>
</comment>
<dbReference type="Proteomes" id="UP000694559">
    <property type="component" value="Unplaced"/>
</dbReference>
<dbReference type="PROSITE" id="PS51885">
    <property type="entry name" value="NEPRILYSIN"/>
    <property type="match status" value="1"/>
</dbReference>
<evidence type="ECO:0000313" key="23">
    <source>
        <dbReference type="Ensembl" id="ENSNNAP00000025425.1"/>
    </source>
</evidence>
<evidence type="ECO:0000256" key="2">
    <source>
        <dbReference type="ARBA" id="ARBA00001947"/>
    </source>
</evidence>
<feature type="domain" description="Peptidase M13 N-terminal" evidence="22">
    <location>
        <begin position="90"/>
        <end position="454"/>
    </location>
</feature>
<evidence type="ECO:0000256" key="20">
    <source>
        <dbReference type="ARBA" id="ARBA00047067"/>
    </source>
</evidence>
<evidence type="ECO:0000256" key="10">
    <source>
        <dbReference type="ARBA" id="ARBA00022692"/>
    </source>
</evidence>
<evidence type="ECO:0000313" key="24">
    <source>
        <dbReference type="Proteomes" id="UP000694559"/>
    </source>
</evidence>
<dbReference type="InterPro" id="IPR008753">
    <property type="entry name" value="Peptidase_M13_N"/>
</dbReference>
<evidence type="ECO:0000256" key="5">
    <source>
        <dbReference type="ARBA" id="ARBA00007357"/>
    </source>
</evidence>
<dbReference type="GO" id="GO:0005886">
    <property type="term" value="C:plasma membrane"/>
    <property type="evidence" value="ECO:0007669"/>
    <property type="project" value="UniProtKB-SubCell"/>
</dbReference>
<evidence type="ECO:0000256" key="18">
    <source>
        <dbReference type="ARBA" id="ARBA00023157"/>
    </source>
</evidence>
<accession>A0A8C6YBC2</accession>
<dbReference type="InterPro" id="IPR042089">
    <property type="entry name" value="Peptidase_M13_dom_2"/>
</dbReference>
<evidence type="ECO:0000256" key="15">
    <source>
        <dbReference type="ARBA" id="ARBA00022989"/>
    </source>
</evidence>
<comment type="catalytic activity">
    <reaction evidence="1">
        <text>Hydrolysis of the 21-Trp-|-Val-22 bond in big endothelin to form endothelin 1.</text>
        <dbReference type="EC" id="3.4.24.71"/>
    </reaction>
</comment>
<evidence type="ECO:0000256" key="8">
    <source>
        <dbReference type="ARBA" id="ARBA00022475"/>
    </source>
</evidence>
<dbReference type="Pfam" id="PF01431">
    <property type="entry name" value="Peptidase_M13"/>
    <property type="match status" value="1"/>
</dbReference>
<dbReference type="Gene3D" id="1.10.1380.10">
    <property type="entry name" value="Neutral endopeptidase , domain2"/>
    <property type="match status" value="1"/>
</dbReference>
<comment type="subunit">
    <text evidence="20">Homodimer; disulfide-linked. Interacts with PPP1R16B. Interacts with TSPAN8; this interaction recruits the endothelin converting enzyme ECE1 to tetraspanin-enriched microdomains and positively modulates its enzymatic activity.</text>
</comment>
<keyword evidence="19" id="KW-0325">Glycoprotein</keyword>
<evidence type="ECO:0000256" key="3">
    <source>
        <dbReference type="ARBA" id="ARBA00002145"/>
    </source>
</evidence>
<dbReference type="InterPro" id="IPR018497">
    <property type="entry name" value="Peptidase_M13_C"/>
</dbReference>
<dbReference type="InterPro" id="IPR000718">
    <property type="entry name" value="Peptidase_M13"/>
</dbReference>
<evidence type="ECO:0000256" key="4">
    <source>
        <dbReference type="ARBA" id="ARBA00004401"/>
    </source>
</evidence>
<dbReference type="PANTHER" id="PTHR11733:SF130">
    <property type="entry name" value="ENDOTHELIN-CONVERTING ENZYME 1"/>
    <property type="match status" value="1"/>
</dbReference>
<gene>
    <name evidence="23" type="primary">ECE1</name>
</gene>
<proteinExistence type="inferred from homology"/>
<dbReference type="GO" id="GO:0016486">
    <property type="term" value="P:peptide hormone processing"/>
    <property type="evidence" value="ECO:0007669"/>
    <property type="project" value="TreeGrafter"/>
</dbReference>
<evidence type="ECO:0000256" key="6">
    <source>
        <dbReference type="ARBA" id="ARBA00012316"/>
    </source>
</evidence>
<comment type="cofactor">
    <cofactor evidence="2">
        <name>Zn(2+)</name>
        <dbReference type="ChEBI" id="CHEBI:29105"/>
    </cofactor>
</comment>
<dbReference type="AlphaFoldDB" id="A0A8C6YBC2"/>
<keyword evidence="15" id="KW-1133">Transmembrane helix</keyword>
<evidence type="ECO:0000256" key="7">
    <source>
        <dbReference type="ARBA" id="ARBA00018448"/>
    </source>
</evidence>
<dbReference type="GO" id="GO:0046872">
    <property type="term" value="F:metal ion binding"/>
    <property type="evidence" value="ECO:0007669"/>
    <property type="project" value="UniProtKB-KW"/>
</dbReference>
<protein>
    <recommendedName>
        <fullName evidence="7">Endothelin-converting enzyme 1</fullName>
        <ecNumber evidence="6">3.4.24.71</ecNumber>
    </recommendedName>
</protein>
<evidence type="ECO:0000256" key="14">
    <source>
        <dbReference type="ARBA" id="ARBA00022968"/>
    </source>
</evidence>
<keyword evidence="16" id="KW-0482">Metalloprotease</keyword>
<comment type="subcellular location">
    <subcellularLocation>
        <location evidence="4">Cell membrane</location>
        <topology evidence="4">Single-pass type II membrane protein</topology>
    </subcellularLocation>
</comment>
<keyword evidence="17" id="KW-0472">Membrane</keyword>
<keyword evidence="8" id="KW-1003">Cell membrane</keyword>
<dbReference type="GO" id="GO:0004222">
    <property type="term" value="F:metalloendopeptidase activity"/>
    <property type="evidence" value="ECO:0007669"/>
    <property type="project" value="UniProtKB-EC"/>
</dbReference>
<reference evidence="23" key="1">
    <citation type="submission" date="2025-08" db="UniProtKB">
        <authorList>
            <consortium name="Ensembl"/>
        </authorList>
    </citation>
    <scope>IDENTIFICATION</scope>
</reference>
<feature type="domain" description="Peptidase M13 C-terminal" evidence="21">
    <location>
        <begin position="513"/>
        <end position="716"/>
    </location>
</feature>
<evidence type="ECO:0000256" key="1">
    <source>
        <dbReference type="ARBA" id="ARBA00001742"/>
    </source>
</evidence>
<dbReference type="SUPFAM" id="SSF55486">
    <property type="entry name" value="Metalloproteases ('zincins'), catalytic domain"/>
    <property type="match status" value="1"/>
</dbReference>
<reference evidence="23" key="2">
    <citation type="submission" date="2025-09" db="UniProtKB">
        <authorList>
            <consortium name="Ensembl"/>
        </authorList>
    </citation>
    <scope>IDENTIFICATION</scope>
</reference>
<evidence type="ECO:0000256" key="19">
    <source>
        <dbReference type="ARBA" id="ARBA00023180"/>
    </source>
</evidence>
<dbReference type="CDD" id="cd08662">
    <property type="entry name" value="M13"/>
    <property type="match status" value="1"/>
</dbReference>
<dbReference type="OrthoDB" id="6475849at2759"/>
<evidence type="ECO:0000256" key="17">
    <source>
        <dbReference type="ARBA" id="ARBA00023136"/>
    </source>
</evidence>
<dbReference type="InterPro" id="IPR024079">
    <property type="entry name" value="MetalloPept_cat_dom_sf"/>
</dbReference>
<keyword evidence="10" id="KW-0812">Transmembrane</keyword>
<dbReference type="PANTHER" id="PTHR11733">
    <property type="entry name" value="ZINC METALLOPROTEASE FAMILY M13 NEPRILYSIN-RELATED"/>
    <property type="match status" value="1"/>
</dbReference>
<keyword evidence="24" id="KW-1185">Reference proteome</keyword>
<keyword evidence="12" id="KW-0378">Hydrolase</keyword>
<keyword evidence="11" id="KW-0479">Metal-binding</keyword>
<evidence type="ECO:0000259" key="21">
    <source>
        <dbReference type="Pfam" id="PF01431"/>
    </source>
</evidence>
<evidence type="ECO:0000256" key="12">
    <source>
        <dbReference type="ARBA" id="ARBA00022801"/>
    </source>
</evidence>
<evidence type="ECO:0000256" key="9">
    <source>
        <dbReference type="ARBA" id="ARBA00022670"/>
    </source>
</evidence>
<dbReference type="GeneTree" id="ENSGT00940000156050"/>
<dbReference type="Pfam" id="PF05649">
    <property type="entry name" value="Peptidase_M13_N"/>
    <property type="match status" value="1"/>
</dbReference>
<dbReference type="EC" id="3.4.24.71" evidence="6"/>
<dbReference type="PRINTS" id="PR00786">
    <property type="entry name" value="NEPRILYSIN"/>
</dbReference>
<keyword evidence="9" id="KW-0645">Protease</keyword>
<evidence type="ECO:0000256" key="16">
    <source>
        <dbReference type="ARBA" id="ARBA00023049"/>
    </source>
</evidence>